<evidence type="ECO:0000256" key="2">
    <source>
        <dbReference type="ARBA" id="ARBA00007783"/>
    </source>
</evidence>
<comment type="similarity">
    <text evidence="2 9">Belongs to the ABC-2 integral membrane protein family.</text>
</comment>
<evidence type="ECO:0000256" key="4">
    <source>
        <dbReference type="ARBA" id="ARBA00022475"/>
    </source>
</evidence>
<keyword evidence="6 9" id="KW-0812">Transmembrane</keyword>
<accession>A0A1G1W7I8</accession>
<keyword evidence="8 9" id="KW-0472">Membrane</keyword>
<gene>
    <name evidence="11" type="ORF">A2Y57_01615</name>
</gene>
<dbReference type="Proteomes" id="UP000177103">
    <property type="component" value="Unassembled WGS sequence"/>
</dbReference>
<feature type="transmembrane region" description="Helical" evidence="9">
    <location>
        <begin position="100"/>
        <end position="127"/>
    </location>
</feature>
<evidence type="ECO:0000256" key="9">
    <source>
        <dbReference type="RuleBase" id="RU361157"/>
    </source>
</evidence>
<feature type="transmembrane region" description="Helical" evidence="9">
    <location>
        <begin position="29"/>
        <end position="54"/>
    </location>
</feature>
<dbReference type="GO" id="GO:0043190">
    <property type="term" value="C:ATP-binding cassette (ABC) transporter complex"/>
    <property type="evidence" value="ECO:0007669"/>
    <property type="project" value="InterPro"/>
</dbReference>
<dbReference type="InterPro" id="IPR013525">
    <property type="entry name" value="ABC2_TM"/>
</dbReference>
<dbReference type="Pfam" id="PF01061">
    <property type="entry name" value="ABC2_membrane"/>
    <property type="match status" value="1"/>
</dbReference>
<dbReference type="PRINTS" id="PR00164">
    <property type="entry name" value="ABC2TRNSPORT"/>
</dbReference>
<evidence type="ECO:0000256" key="5">
    <source>
        <dbReference type="ARBA" id="ARBA00022519"/>
    </source>
</evidence>
<dbReference type="AlphaFoldDB" id="A0A1G1W7I8"/>
<evidence type="ECO:0000256" key="1">
    <source>
        <dbReference type="ARBA" id="ARBA00004429"/>
    </source>
</evidence>
<evidence type="ECO:0000313" key="12">
    <source>
        <dbReference type="Proteomes" id="UP000177103"/>
    </source>
</evidence>
<organism evidence="11 12">
    <name type="scientific">Candidatus Woykebacteria bacterium RBG_13_40_7b</name>
    <dbReference type="NCBI Taxonomy" id="1802594"/>
    <lineage>
        <taxon>Bacteria</taxon>
        <taxon>Candidatus Woykeibacteriota</taxon>
    </lineage>
</organism>
<feature type="transmembrane region" description="Helical" evidence="9">
    <location>
        <begin position="233"/>
        <end position="251"/>
    </location>
</feature>
<keyword evidence="7 9" id="KW-1133">Transmembrane helix</keyword>
<dbReference type="EMBL" id="MHCQ01000042">
    <property type="protein sequence ID" value="OGY23540.1"/>
    <property type="molecule type" value="Genomic_DNA"/>
</dbReference>
<dbReference type="PANTHER" id="PTHR30413">
    <property type="entry name" value="INNER MEMBRANE TRANSPORT PERMEASE"/>
    <property type="match status" value="1"/>
</dbReference>
<proteinExistence type="inferred from homology"/>
<evidence type="ECO:0000256" key="6">
    <source>
        <dbReference type="ARBA" id="ARBA00022692"/>
    </source>
</evidence>
<keyword evidence="5" id="KW-0997">Cell inner membrane</keyword>
<feature type="transmembrane region" description="Helical" evidence="9">
    <location>
        <begin position="133"/>
        <end position="161"/>
    </location>
</feature>
<keyword evidence="4 9" id="KW-1003">Cell membrane</keyword>
<dbReference type="InterPro" id="IPR000412">
    <property type="entry name" value="ABC_2_transport"/>
</dbReference>
<feature type="transmembrane region" description="Helical" evidence="9">
    <location>
        <begin position="173"/>
        <end position="191"/>
    </location>
</feature>
<dbReference type="PROSITE" id="PS51012">
    <property type="entry name" value="ABC_TM2"/>
    <property type="match status" value="1"/>
</dbReference>
<protein>
    <recommendedName>
        <fullName evidence="9">Transport permease protein</fullName>
    </recommendedName>
</protein>
<dbReference type="GO" id="GO:0140359">
    <property type="term" value="F:ABC-type transporter activity"/>
    <property type="evidence" value="ECO:0007669"/>
    <property type="project" value="InterPro"/>
</dbReference>
<feature type="domain" description="ABC transmembrane type-2" evidence="10">
    <location>
        <begin position="27"/>
        <end position="253"/>
    </location>
</feature>
<feature type="transmembrane region" description="Helical" evidence="9">
    <location>
        <begin position="60"/>
        <end position="79"/>
    </location>
</feature>
<name>A0A1G1W7I8_9BACT</name>
<dbReference type="PANTHER" id="PTHR30413:SF8">
    <property type="entry name" value="TRANSPORT PERMEASE PROTEIN"/>
    <property type="match status" value="1"/>
</dbReference>
<dbReference type="InterPro" id="IPR047817">
    <property type="entry name" value="ABC2_TM_bact-type"/>
</dbReference>
<evidence type="ECO:0000313" key="11">
    <source>
        <dbReference type="EMBL" id="OGY23540.1"/>
    </source>
</evidence>
<evidence type="ECO:0000256" key="8">
    <source>
        <dbReference type="ARBA" id="ARBA00023136"/>
    </source>
</evidence>
<comment type="subcellular location">
    <subcellularLocation>
        <location evidence="1">Cell inner membrane</location>
        <topology evidence="1">Multi-pass membrane protein</topology>
    </subcellularLocation>
    <subcellularLocation>
        <location evidence="9">Cell membrane</location>
        <topology evidence="9">Multi-pass membrane protein</topology>
    </subcellularLocation>
</comment>
<evidence type="ECO:0000259" key="10">
    <source>
        <dbReference type="PROSITE" id="PS51012"/>
    </source>
</evidence>
<reference evidence="11 12" key="1">
    <citation type="journal article" date="2016" name="Nat. Commun.">
        <title>Thousands of microbial genomes shed light on interconnected biogeochemical processes in an aquifer system.</title>
        <authorList>
            <person name="Anantharaman K."/>
            <person name="Brown C.T."/>
            <person name="Hug L.A."/>
            <person name="Sharon I."/>
            <person name="Castelle C.J."/>
            <person name="Probst A.J."/>
            <person name="Thomas B.C."/>
            <person name="Singh A."/>
            <person name="Wilkins M.J."/>
            <person name="Karaoz U."/>
            <person name="Brodie E.L."/>
            <person name="Williams K.H."/>
            <person name="Hubbard S.S."/>
            <person name="Banfield J.F."/>
        </authorList>
    </citation>
    <scope>NUCLEOTIDE SEQUENCE [LARGE SCALE GENOMIC DNA]</scope>
</reference>
<sequence>MKKTNYFNLTLQMALTDFKLKYAGSILGYVWSLVKPLLLFGVLYVVFSIFFRFGEGAKNYPVYLLLGIVMWTFFFDGTMNGMRSIVIRGDLIRKVNFPKIIIVIAAIITAFLSFLLNLIVVFVFLAFSKVDLTIYALAFIPIIIELVILVLGISLILATLYTKFKDFMHIWEVGLQVLFYATPIIYPISLVPDKFVKFMMVNPIAQIFQDARWALISRDVTTSWSAISYPKNLIILAMVLWLVLVGFFIFSKSAKNFAEEI</sequence>
<keyword evidence="3 9" id="KW-0813">Transport</keyword>
<dbReference type="GO" id="GO:0015920">
    <property type="term" value="P:lipopolysaccharide transport"/>
    <property type="evidence" value="ECO:0007669"/>
    <property type="project" value="TreeGrafter"/>
</dbReference>
<evidence type="ECO:0000256" key="7">
    <source>
        <dbReference type="ARBA" id="ARBA00022989"/>
    </source>
</evidence>
<comment type="caution">
    <text evidence="11">The sequence shown here is derived from an EMBL/GenBank/DDBJ whole genome shotgun (WGS) entry which is preliminary data.</text>
</comment>
<evidence type="ECO:0000256" key="3">
    <source>
        <dbReference type="ARBA" id="ARBA00022448"/>
    </source>
</evidence>